<dbReference type="InterPro" id="IPR005234">
    <property type="entry name" value="ScpB_csome_segregation"/>
</dbReference>
<dbReference type="Proteomes" id="UP000184474">
    <property type="component" value="Unassembled WGS sequence"/>
</dbReference>
<dbReference type="InterPro" id="IPR036388">
    <property type="entry name" value="WH-like_DNA-bd_sf"/>
</dbReference>
<gene>
    <name evidence="5" type="ORF">SAMN04488028_102532</name>
</gene>
<sequence>MFEADVPMKDIEEAILSLQQKYSDNSYSFEPLLSGGGYQFLTKPAYQASIGILLKQQSKKRLSNSALETLSIIAYKQPVTKGDLEQIRGVSCDYSVQKLLEKELIEIKGKSEAVGRPLIYGTSENFTDYFGINSISELPTIKDFEQKDNEIGDSQE</sequence>
<keyword evidence="3" id="KW-0159">Chromosome partition</keyword>
<reference evidence="6" key="1">
    <citation type="submission" date="2016-11" db="EMBL/GenBank/DDBJ databases">
        <authorList>
            <person name="Varghese N."/>
            <person name="Submissions S."/>
        </authorList>
    </citation>
    <scope>NUCLEOTIDE SEQUENCE [LARGE SCALE GENOMIC DNA]</scope>
    <source>
        <strain evidence="6">DSM 26134</strain>
    </source>
</reference>
<dbReference type="InterPro" id="IPR036390">
    <property type="entry name" value="WH_DNA-bd_sf"/>
</dbReference>
<keyword evidence="2" id="KW-0132">Cell division</keyword>
<keyword evidence="6" id="KW-1185">Reference proteome</keyword>
<keyword evidence="1" id="KW-0963">Cytoplasm</keyword>
<dbReference type="EMBL" id="FRAA01000002">
    <property type="protein sequence ID" value="SHK02490.1"/>
    <property type="molecule type" value="Genomic_DNA"/>
</dbReference>
<dbReference type="PANTHER" id="PTHR34298:SF2">
    <property type="entry name" value="SEGREGATION AND CONDENSATION PROTEIN B"/>
    <property type="match status" value="1"/>
</dbReference>
<dbReference type="STRING" id="156994.SAMN04488028_102532"/>
<dbReference type="PIRSF" id="PIRSF019345">
    <property type="entry name" value="ScpB"/>
    <property type="match status" value="1"/>
</dbReference>
<evidence type="ECO:0000256" key="2">
    <source>
        <dbReference type="ARBA" id="ARBA00022618"/>
    </source>
</evidence>
<dbReference type="PANTHER" id="PTHR34298">
    <property type="entry name" value="SEGREGATION AND CONDENSATION PROTEIN B"/>
    <property type="match status" value="1"/>
</dbReference>
<dbReference type="Gene3D" id="1.10.10.10">
    <property type="entry name" value="Winged helix-like DNA-binding domain superfamily/Winged helix DNA-binding domain"/>
    <property type="match status" value="2"/>
</dbReference>
<name>A0A1M6P3J9_REIAG</name>
<evidence type="ECO:0000313" key="5">
    <source>
        <dbReference type="EMBL" id="SHK02490.1"/>
    </source>
</evidence>
<dbReference type="GO" id="GO:0051301">
    <property type="term" value="P:cell division"/>
    <property type="evidence" value="ECO:0007669"/>
    <property type="project" value="UniProtKB-KW"/>
</dbReference>
<dbReference type="AlphaFoldDB" id="A0A1M6P3J9"/>
<dbReference type="GO" id="GO:0051304">
    <property type="term" value="P:chromosome separation"/>
    <property type="evidence" value="ECO:0007669"/>
    <property type="project" value="InterPro"/>
</dbReference>
<evidence type="ECO:0000256" key="3">
    <source>
        <dbReference type="ARBA" id="ARBA00022829"/>
    </source>
</evidence>
<accession>A0A1M6P3J9</accession>
<dbReference type="SUPFAM" id="SSF46785">
    <property type="entry name" value="Winged helix' DNA-binding domain"/>
    <property type="match status" value="1"/>
</dbReference>
<keyword evidence="4" id="KW-0131">Cell cycle</keyword>
<dbReference type="Pfam" id="PF04079">
    <property type="entry name" value="SMC_ScpB"/>
    <property type="match status" value="1"/>
</dbReference>
<evidence type="ECO:0000256" key="4">
    <source>
        <dbReference type="ARBA" id="ARBA00023306"/>
    </source>
</evidence>
<protein>
    <submittedName>
        <fullName evidence="5">Segregation and condensation protein B</fullName>
    </submittedName>
</protein>
<proteinExistence type="predicted"/>
<evidence type="ECO:0000256" key="1">
    <source>
        <dbReference type="ARBA" id="ARBA00022490"/>
    </source>
</evidence>
<evidence type="ECO:0000313" key="6">
    <source>
        <dbReference type="Proteomes" id="UP000184474"/>
    </source>
</evidence>
<dbReference type="NCBIfam" id="TIGR00281">
    <property type="entry name" value="SMC-Scp complex subunit ScpB"/>
    <property type="match status" value="1"/>
</dbReference>
<organism evidence="5 6">
    <name type="scientific">Reichenbachiella agariperforans</name>
    <dbReference type="NCBI Taxonomy" id="156994"/>
    <lineage>
        <taxon>Bacteria</taxon>
        <taxon>Pseudomonadati</taxon>
        <taxon>Bacteroidota</taxon>
        <taxon>Cytophagia</taxon>
        <taxon>Cytophagales</taxon>
        <taxon>Reichenbachiellaceae</taxon>
        <taxon>Reichenbachiella</taxon>
    </lineage>
</organism>